<evidence type="ECO:0000313" key="4">
    <source>
        <dbReference type="EMBL" id="KAK2876102.1"/>
    </source>
</evidence>
<accession>A0AA88P768</accession>
<feature type="domain" description="NIDO" evidence="3">
    <location>
        <begin position="187"/>
        <end position="332"/>
    </location>
</feature>
<organism evidence="4 5">
    <name type="scientific">Cirrhinus molitorella</name>
    <name type="common">mud carp</name>
    <dbReference type="NCBI Taxonomy" id="172907"/>
    <lineage>
        <taxon>Eukaryota</taxon>
        <taxon>Metazoa</taxon>
        <taxon>Chordata</taxon>
        <taxon>Craniata</taxon>
        <taxon>Vertebrata</taxon>
        <taxon>Euteleostomi</taxon>
        <taxon>Actinopterygii</taxon>
        <taxon>Neopterygii</taxon>
        <taxon>Teleostei</taxon>
        <taxon>Ostariophysi</taxon>
        <taxon>Cypriniformes</taxon>
        <taxon>Cyprinidae</taxon>
        <taxon>Labeoninae</taxon>
        <taxon>Labeonini</taxon>
        <taxon>Cirrhinus</taxon>
    </lineage>
</organism>
<reference evidence="4" key="1">
    <citation type="submission" date="2023-08" db="EMBL/GenBank/DDBJ databases">
        <title>Chromosome-level Genome Assembly of mud carp (Cirrhinus molitorella).</title>
        <authorList>
            <person name="Liu H."/>
        </authorList>
    </citation>
    <scope>NUCLEOTIDE SEQUENCE</scope>
    <source>
        <strain evidence="4">Prfri</strain>
        <tissue evidence="4">Muscle</tissue>
    </source>
</reference>
<dbReference type="PANTHER" id="PTHR46160">
    <property type="entry name" value="ALPHA-TECTORIN-RELATED"/>
    <property type="match status" value="1"/>
</dbReference>
<comment type="caution">
    <text evidence="4">The sequence shown here is derived from an EMBL/GenBank/DDBJ whole genome shotgun (WGS) entry which is preliminary data.</text>
</comment>
<dbReference type="InterPro" id="IPR003886">
    <property type="entry name" value="NIDO_dom"/>
</dbReference>
<dbReference type="PROSITE" id="PS51220">
    <property type="entry name" value="NIDO"/>
    <property type="match status" value="2"/>
</dbReference>
<evidence type="ECO:0000256" key="2">
    <source>
        <dbReference type="SAM" id="SignalP"/>
    </source>
</evidence>
<dbReference type="GO" id="GO:0007160">
    <property type="term" value="P:cell-matrix adhesion"/>
    <property type="evidence" value="ECO:0007669"/>
    <property type="project" value="InterPro"/>
</dbReference>
<dbReference type="InterPro" id="IPR052749">
    <property type="entry name" value="Alpha-tectorin"/>
</dbReference>
<dbReference type="AlphaFoldDB" id="A0AA88P768"/>
<gene>
    <name evidence="4" type="ORF">Q8A67_020198</name>
</gene>
<feature type="signal peptide" evidence="2">
    <location>
        <begin position="1"/>
        <end position="22"/>
    </location>
</feature>
<dbReference type="EMBL" id="JAUYZG010000020">
    <property type="protein sequence ID" value="KAK2876102.1"/>
    <property type="molecule type" value="Genomic_DNA"/>
</dbReference>
<dbReference type="Pfam" id="PF06119">
    <property type="entry name" value="NIDO"/>
    <property type="match status" value="2"/>
</dbReference>
<evidence type="ECO:0000313" key="5">
    <source>
        <dbReference type="Proteomes" id="UP001187343"/>
    </source>
</evidence>
<dbReference type="PANTHER" id="PTHR46160:SF9">
    <property type="entry name" value="PROTEIN PRY2-RELATED"/>
    <property type="match status" value="1"/>
</dbReference>
<evidence type="ECO:0000259" key="3">
    <source>
        <dbReference type="PROSITE" id="PS51220"/>
    </source>
</evidence>
<feature type="region of interest" description="Disordered" evidence="1">
    <location>
        <begin position="24"/>
        <end position="100"/>
    </location>
</feature>
<sequence length="697" mass="76909">MRSFLVSQHLLVLLSVVSLIRAQTTSATTESTTESTTVLTETTTLATTTVTPETATTTEPTTSAETTTLAATPARTETTTPETTTTAAAETTTSTTTVSTTTATTTAWIAPAIFYPFGAAAGDTTHLENNGDSYQHVAFSTPFTYFNRTYSSIYINNNGLLSFSQPYPEAHPPLPFPINGTEDRIAPLWTDLDDVGIGIYSHQQYTNGSVLTRATQDINQYFPGRGFTASWVFVVTWDYVLTWDMNAFNQHSGPAITFQAVLISGDGFSFILMNYGDCAGEQYSVQAGYDTIGSTDYYQIHYNPTDGYSIPILKTTTNVGVPGRWAFLVNNGTEFVIGVQMKLRSFSDLTQSGNIEVVLDQIKQQLINHGVSSNFELKLRTQWHSGISDLIQKFMMRLFPLSHYLLVFISVLSLSRLTEAQSAPVIFYPFGSLVGDTVNISIEDENSTVIDLWSPYVFFGRTYNRTYVNSNGHLTFKQSSSQYIVNYFPINGSEDIIAPLWTDIDVTINGIISYQQYSTGSVLTQATQDINQYFPDLSFTANWVLVATWDRVAYFYHSGTETSFQVVLISGGDLSFILVNYGDIAVAHNMVQAGYDTINSTAYFKIPESDDGSLIPNLKNSTNVSVPGRWAFRVDGGPGQNKQGNILGVQMRVTSFSDLRESGNIATVLEKIQQELVKYGLPSSIKLNLRRVQKTQP</sequence>
<name>A0AA88P768_9TELE</name>
<proteinExistence type="predicted"/>
<keyword evidence="5" id="KW-1185">Reference proteome</keyword>
<keyword evidence="2" id="KW-0732">Signal</keyword>
<feature type="domain" description="NIDO" evidence="3">
    <location>
        <begin position="499"/>
        <end position="637"/>
    </location>
</feature>
<evidence type="ECO:0000256" key="1">
    <source>
        <dbReference type="SAM" id="MobiDB-lite"/>
    </source>
</evidence>
<dbReference type="SMART" id="SM00539">
    <property type="entry name" value="NIDO"/>
    <property type="match status" value="2"/>
</dbReference>
<feature type="chain" id="PRO_5041665688" description="NIDO domain-containing protein" evidence="2">
    <location>
        <begin position="23"/>
        <end position="697"/>
    </location>
</feature>
<protein>
    <recommendedName>
        <fullName evidence="3">NIDO domain-containing protein</fullName>
    </recommendedName>
</protein>
<dbReference type="Proteomes" id="UP001187343">
    <property type="component" value="Unassembled WGS sequence"/>
</dbReference>